<dbReference type="PROSITE" id="PS00070">
    <property type="entry name" value="ALDEHYDE_DEHYDR_CYS"/>
    <property type="match status" value="1"/>
</dbReference>
<organism evidence="10">
    <name type="scientific">Scytosiphon lomentaria</name>
    <name type="common">Beanweed</name>
    <name type="synonym">Chorda lomentaria</name>
    <dbReference type="NCBI Taxonomy" id="27967"/>
    <lineage>
        <taxon>Eukaryota</taxon>
        <taxon>Sar</taxon>
        <taxon>Stramenopiles</taxon>
        <taxon>Ochrophyta</taxon>
        <taxon>PX clade</taxon>
        <taxon>Phaeophyceae</taxon>
        <taxon>Ectocarpales</taxon>
        <taxon>Scytosiphonaceae</taxon>
        <taxon>Scytosiphon</taxon>
    </lineage>
</organism>
<dbReference type="InterPro" id="IPR016163">
    <property type="entry name" value="Ald_DH_C"/>
</dbReference>
<comment type="pathway">
    <text evidence="1">Amino-acid degradation; 4-aminobutanoate degradation.</text>
</comment>
<dbReference type="InterPro" id="IPR015590">
    <property type="entry name" value="Aldehyde_DH_dom"/>
</dbReference>
<protein>
    <recommendedName>
        <fullName evidence="4">Succinate-semialdehyde dehydrogenase, mitochondrial</fullName>
        <ecNumber evidence="3">1.2.1.24</ecNumber>
    </recommendedName>
    <alternativeName>
        <fullName evidence="6">NAD(+)-dependent succinic semialdehyde dehydrogenase</fullName>
    </alternativeName>
</protein>
<gene>
    <name evidence="10" type="primary">SSADH</name>
</gene>
<sequence length="498" mass="52942">MAAMQQKVRSSLAAALVESGLLRSEGLINGKWLASKSGKTFQVFDPATATEFAAVAAYGEEDTKLAVSAAEQSFDSWRSKTMQERGRVLSRWSELIGKNSSDLATIMCLESGKPKAESKGEINYAISFIDMYAGMQTKGTVLPAQTDTHLLLATKEPIGVCSLLTPWNFPAAMFARKAAPAIMAGCTIVLKPAEDTPLTALALAWLWEKAGGPKGVVNVVPTPRELVQEVGNVLTTDEAVRKISFTGSTAVGKQLLKQAASTVKRTSMELGGNAPFVVFDDADLDRAVNGAMAAKFRFGGQVCIAPNRFMIQEGIYEAFVAKMAERIRGLRVGDGLELSTNMGPLINLAAREKVASLVNDAVDKGAEVVCGGAVGHEMGANFFAPTLLVGCTLDMRISHEEIFGPVVACVKFQDAEEALAMSNSSRSGLAGYVYTQDYSRGMRFAGKLEVGMVGINESSISSSVVPFGGVKESGMGREGSELGMDEFMEVKHICLGGI</sequence>
<keyword evidence="5 8" id="KW-0560">Oxidoreductase</keyword>
<dbReference type="InterPro" id="IPR016162">
    <property type="entry name" value="Ald_DH_N"/>
</dbReference>
<evidence type="ECO:0000256" key="8">
    <source>
        <dbReference type="RuleBase" id="RU003345"/>
    </source>
</evidence>
<dbReference type="PANTHER" id="PTHR43353:SF5">
    <property type="entry name" value="SUCCINATE-SEMIALDEHYDE DEHYDROGENASE, MITOCHONDRIAL"/>
    <property type="match status" value="1"/>
</dbReference>
<reference evidence="10" key="1">
    <citation type="submission" date="2014-01" db="EMBL/GenBank/DDBJ databases">
        <title>Cell organelle-targeted genes involved in sexual reproduction and parthenogenetic development of the brown alga, Scytosiphon lomentaria.</title>
        <authorList>
            <person name="Han J.W."/>
            <person name="Kim G.H."/>
        </authorList>
    </citation>
    <scope>NUCLEOTIDE SEQUENCE</scope>
</reference>
<evidence type="ECO:0000256" key="7">
    <source>
        <dbReference type="PROSITE-ProRule" id="PRU10007"/>
    </source>
</evidence>
<dbReference type="SUPFAM" id="SSF53720">
    <property type="entry name" value="ALDH-like"/>
    <property type="match status" value="1"/>
</dbReference>
<dbReference type="FunFam" id="3.40.605.10:FF:000005">
    <property type="entry name" value="Succinate-semialdehyde dehydrogenase I"/>
    <property type="match status" value="1"/>
</dbReference>
<comment type="similarity">
    <text evidence="2 8">Belongs to the aldehyde dehydrogenase family.</text>
</comment>
<feature type="domain" description="Aldehyde dehydrogenase" evidence="9">
    <location>
        <begin position="32"/>
        <end position="493"/>
    </location>
</feature>
<dbReference type="EC" id="1.2.1.24" evidence="3"/>
<dbReference type="CDD" id="cd07103">
    <property type="entry name" value="ALDH_F5_SSADH_GabD"/>
    <property type="match status" value="1"/>
</dbReference>
<evidence type="ECO:0000256" key="4">
    <source>
        <dbReference type="ARBA" id="ARBA00019842"/>
    </source>
</evidence>
<dbReference type="InterPro" id="IPR029510">
    <property type="entry name" value="Ald_DH_CS_GLU"/>
</dbReference>
<dbReference type="InterPro" id="IPR016160">
    <property type="entry name" value="Ald_DH_CS_CYS"/>
</dbReference>
<evidence type="ECO:0000259" key="9">
    <source>
        <dbReference type="Pfam" id="PF00171"/>
    </source>
</evidence>
<name>X2KY60_SCYLO</name>
<dbReference type="AlphaFoldDB" id="X2KY60"/>
<dbReference type="GO" id="GO:0004777">
    <property type="term" value="F:succinate-semialdehyde dehydrogenase (NAD+) activity"/>
    <property type="evidence" value="ECO:0007669"/>
    <property type="project" value="UniProtKB-EC"/>
</dbReference>
<dbReference type="InterPro" id="IPR050740">
    <property type="entry name" value="Aldehyde_DH_Superfamily"/>
</dbReference>
<feature type="active site" evidence="7">
    <location>
        <position position="269"/>
    </location>
</feature>
<dbReference type="InterPro" id="IPR016161">
    <property type="entry name" value="Ald_DH/histidinol_DH"/>
</dbReference>
<dbReference type="EMBL" id="KJ093713">
    <property type="protein sequence ID" value="AHN91992.1"/>
    <property type="molecule type" value="mRNA"/>
</dbReference>
<dbReference type="Gene3D" id="3.40.605.10">
    <property type="entry name" value="Aldehyde Dehydrogenase, Chain A, domain 1"/>
    <property type="match status" value="1"/>
</dbReference>
<evidence type="ECO:0000256" key="1">
    <source>
        <dbReference type="ARBA" id="ARBA00005176"/>
    </source>
</evidence>
<evidence type="ECO:0000256" key="5">
    <source>
        <dbReference type="ARBA" id="ARBA00023002"/>
    </source>
</evidence>
<accession>X2KY60</accession>
<dbReference type="PROSITE" id="PS00687">
    <property type="entry name" value="ALDEHYDE_DEHYDR_GLU"/>
    <property type="match status" value="1"/>
</dbReference>
<dbReference type="FunFam" id="3.40.309.10:FF:000004">
    <property type="entry name" value="Succinate-semialdehyde dehydrogenase I"/>
    <property type="match status" value="1"/>
</dbReference>
<dbReference type="Gene3D" id="3.40.309.10">
    <property type="entry name" value="Aldehyde Dehydrogenase, Chain A, domain 2"/>
    <property type="match status" value="1"/>
</dbReference>
<proteinExistence type="evidence at transcript level"/>
<dbReference type="Pfam" id="PF00171">
    <property type="entry name" value="Aldedh"/>
    <property type="match status" value="1"/>
</dbReference>
<dbReference type="PANTHER" id="PTHR43353">
    <property type="entry name" value="SUCCINATE-SEMIALDEHYDE DEHYDROGENASE, MITOCHONDRIAL"/>
    <property type="match status" value="1"/>
</dbReference>
<dbReference type="GO" id="GO:0009450">
    <property type="term" value="P:gamma-aminobutyric acid catabolic process"/>
    <property type="evidence" value="ECO:0007669"/>
    <property type="project" value="TreeGrafter"/>
</dbReference>
<evidence type="ECO:0000313" key="10">
    <source>
        <dbReference type="EMBL" id="AHN91992.1"/>
    </source>
</evidence>
<evidence type="ECO:0000256" key="3">
    <source>
        <dbReference type="ARBA" id="ARBA00013051"/>
    </source>
</evidence>
<evidence type="ECO:0000256" key="2">
    <source>
        <dbReference type="ARBA" id="ARBA00009986"/>
    </source>
</evidence>
<evidence type="ECO:0000256" key="6">
    <source>
        <dbReference type="ARBA" id="ARBA00030806"/>
    </source>
</evidence>